<gene>
    <name evidence="1" type="ORF">BKA00_002432</name>
</gene>
<dbReference type="EMBL" id="JACHMQ010000001">
    <property type="protein sequence ID" value="MBB6395518.1"/>
    <property type="molecule type" value="Genomic_DNA"/>
</dbReference>
<dbReference type="RefSeq" id="WP_221493117.1">
    <property type="nucleotide sequence ID" value="NZ_JACHMQ010000001.1"/>
</dbReference>
<proteinExistence type="predicted"/>
<comment type="caution">
    <text evidence="1">The sequence shown here is derived from an EMBL/GenBank/DDBJ whole genome shotgun (WGS) entry which is preliminary data.</text>
</comment>
<protein>
    <submittedName>
        <fullName evidence="1">Uncharacterized protein</fullName>
    </submittedName>
</protein>
<name>A0A7X0FXG9_9ACTN</name>
<reference evidence="1 2" key="1">
    <citation type="submission" date="2020-08" db="EMBL/GenBank/DDBJ databases">
        <title>Sequencing the genomes of 1000 actinobacteria strains.</title>
        <authorList>
            <person name="Klenk H.-P."/>
        </authorList>
    </citation>
    <scope>NUCLEOTIDE SEQUENCE [LARGE SCALE GENOMIC DNA]</scope>
    <source>
        <strain evidence="1 2">DSM 43675</strain>
    </source>
</reference>
<dbReference type="AlphaFoldDB" id="A0A7X0FXG9"/>
<dbReference type="Proteomes" id="UP000546324">
    <property type="component" value="Unassembled WGS sequence"/>
</dbReference>
<keyword evidence="2" id="KW-1185">Reference proteome</keyword>
<accession>A0A7X0FXG9</accession>
<organism evidence="1 2">
    <name type="scientific">Actinomadura coerulea</name>
    <dbReference type="NCBI Taxonomy" id="46159"/>
    <lineage>
        <taxon>Bacteria</taxon>
        <taxon>Bacillati</taxon>
        <taxon>Actinomycetota</taxon>
        <taxon>Actinomycetes</taxon>
        <taxon>Streptosporangiales</taxon>
        <taxon>Thermomonosporaceae</taxon>
        <taxon>Actinomadura</taxon>
    </lineage>
</organism>
<sequence length="92" mass="10297">MIAERAPHIRSAVSRRGCTPFWNCRRTPRKRPCARRGWQGPAFDGLRPYRHPDSAVPPRDGLVGYGKPPDHAFAAALDALCRALPDPPQNDR</sequence>
<evidence type="ECO:0000313" key="1">
    <source>
        <dbReference type="EMBL" id="MBB6395518.1"/>
    </source>
</evidence>
<evidence type="ECO:0000313" key="2">
    <source>
        <dbReference type="Proteomes" id="UP000546324"/>
    </source>
</evidence>